<comment type="caution">
    <text evidence="1">The sequence shown here is derived from an EMBL/GenBank/DDBJ whole genome shotgun (WGS) entry which is preliminary data.</text>
</comment>
<dbReference type="EMBL" id="JAIBOA010000004">
    <property type="protein sequence ID" value="MBW8482465.1"/>
    <property type="molecule type" value="Genomic_DNA"/>
</dbReference>
<evidence type="ECO:0000313" key="1">
    <source>
        <dbReference type="EMBL" id="MBW8482465.1"/>
    </source>
</evidence>
<organism evidence="1 2">
    <name type="scientific">Actinomadura parmotrematis</name>
    <dbReference type="NCBI Taxonomy" id="2864039"/>
    <lineage>
        <taxon>Bacteria</taxon>
        <taxon>Bacillati</taxon>
        <taxon>Actinomycetota</taxon>
        <taxon>Actinomycetes</taxon>
        <taxon>Streptosporangiales</taxon>
        <taxon>Thermomonosporaceae</taxon>
        <taxon>Actinomadura</taxon>
    </lineage>
</organism>
<dbReference type="RefSeq" id="WP_220164998.1">
    <property type="nucleotide sequence ID" value="NZ_JAIBOA010000004.1"/>
</dbReference>
<sequence>MTRRKSCDHCPGSHSGERPCLASATVGPRSWLLIEHPGPWPERIEQLAEPAPVAAAVRAALAAGVRPQLIRRTGRRRGTPPCQVYAAYSVGEQVWMEARELDDPAELASLDLRALAAGRSPGLGPRTAEPVLLVCTHGRRNACCARLGAPLARDLAARFAPLVWETTHVGGDRYAANLVCLPRGLYYGDLGKEEAAAASAAYLRGEVLLERYRGRAGLPEPVQAAEHFVRAHSGILGIDAVTVESLTGTSPYEAVVSAQGVRYRVVLEDAVQAPGCGSECQENLGTYIVSDLTLLNEAALV</sequence>
<dbReference type="Pfam" id="PF06999">
    <property type="entry name" value="Suc_Fer-like"/>
    <property type="match status" value="1"/>
</dbReference>
<accession>A0ABS7FPY7</accession>
<evidence type="ECO:0000313" key="2">
    <source>
        <dbReference type="Proteomes" id="UP000774570"/>
    </source>
</evidence>
<proteinExistence type="predicted"/>
<dbReference type="SUPFAM" id="SSF52833">
    <property type="entry name" value="Thioredoxin-like"/>
    <property type="match status" value="1"/>
</dbReference>
<protein>
    <submittedName>
        <fullName evidence="1">Sucrase ferredoxin</fullName>
    </submittedName>
</protein>
<dbReference type="InterPro" id="IPR036249">
    <property type="entry name" value="Thioredoxin-like_sf"/>
</dbReference>
<reference evidence="1 2" key="1">
    <citation type="submission" date="2021-07" db="EMBL/GenBank/DDBJ databases">
        <title>Actinomadura sp. PM05-2 isolated from lichen.</title>
        <authorList>
            <person name="Somphong A."/>
            <person name="Phongsopitanun W."/>
            <person name="Tanasupawat S."/>
            <person name="Peongsungnone V."/>
        </authorList>
    </citation>
    <scope>NUCLEOTIDE SEQUENCE [LARGE SCALE GENOMIC DNA]</scope>
    <source>
        <strain evidence="1 2">PM05-2</strain>
    </source>
</reference>
<dbReference type="InterPro" id="IPR009737">
    <property type="entry name" value="Aim32/Apd1-like"/>
</dbReference>
<gene>
    <name evidence="1" type="ORF">K1Y72_08830</name>
</gene>
<name>A0ABS7FPY7_9ACTN</name>
<keyword evidence="2" id="KW-1185">Reference proteome</keyword>
<dbReference type="Proteomes" id="UP000774570">
    <property type="component" value="Unassembled WGS sequence"/>
</dbReference>